<name>A0A8S4MZ91_OWEFU</name>
<protein>
    <submittedName>
        <fullName evidence="1">Uncharacterized protein</fullName>
    </submittedName>
</protein>
<evidence type="ECO:0000313" key="1">
    <source>
        <dbReference type="EMBL" id="CAH1774237.1"/>
    </source>
</evidence>
<accession>A0A8S4MZ91</accession>
<gene>
    <name evidence="1" type="ORF">OFUS_LOCUS1739</name>
</gene>
<feature type="non-terminal residue" evidence="1">
    <location>
        <position position="128"/>
    </location>
</feature>
<keyword evidence="2" id="KW-1185">Reference proteome</keyword>
<dbReference type="EMBL" id="CAIIXF020000001">
    <property type="protein sequence ID" value="CAH1774237.1"/>
    <property type="molecule type" value="Genomic_DNA"/>
</dbReference>
<dbReference type="Proteomes" id="UP000749559">
    <property type="component" value="Unassembled WGS sequence"/>
</dbReference>
<comment type="caution">
    <text evidence="1">The sequence shown here is derived from an EMBL/GenBank/DDBJ whole genome shotgun (WGS) entry which is preliminary data.</text>
</comment>
<sequence length="128" mass="15030">MKVRKLEGKWQKQQDGVLWEDASQLETDIFNKDGVSAVVVAKVKQIDGDWHKLNEQSGDWKKLDSKTAKKYETNGIVHFEQKKVKKVDDVWKEWDEENQQWKDAAPNNAQKYELGDFTARPITLRKRN</sequence>
<evidence type="ECO:0000313" key="2">
    <source>
        <dbReference type="Proteomes" id="UP000749559"/>
    </source>
</evidence>
<proteinExistence type="predicted"/>
<organism evidence="1 2">
    <name type="scientific">Owenia fusiformis</name>
    <name type="common">Polychaete worm</name>
    <dbReference type="NCBI Taxonomy" id="6347"/>
    <lineage>
        <taxon>Eukaryota</taxon>
        <taxon>Metazoa</taxon>
        <taxon>Spiralia</taxon>
        <taxon>Lophotrochozoa</taxon>
        <taxon>Annelida</taxon>
        <taxon>Polychaeta</taxon>
        <taxon>Sedentaria</taxon>
        <taxon>Canalipalpata</taxon>
        <taxon>Sabellida</taxon>
        <taxon>Oweniida</taxon>
        <taxon>Oweniidae</taxon>
        <taxon>Owenia</taxon>
    </lineage>
</organism>
<dbReference type="AlphaFoldDB" id="A0A8S4MZ91"/>
<reference evidence="1" key="1">
    <citation type="submission" date="2022-03" db="EMBL/GenBank/DDBJ databases">
        <authorList>
            <person name="Martin C."/>
        </authorList>
    </citation>
    <scope>NUCLEOTIDE SEQUENCE</scope>
</reference>